<evidence type="ECO:0000256" key="3">
    <source>
        <dbReference type="ARBA" id="ARBA00022538"/>
    </source>
</evidence>
<evidence type="ECO:0000256" key="10">
    <source>
        <dbReference type="ARBA" id="ARBA00023303"/>
    </source>
</evidence>
<keyword evidence="2 11" id="KW-0813">Transport</keyword>
<dbReference type="EMBL" id="CAJOAY010000275">
    <property type="protein sequence ID" value="CAF3613208.1"/>
    <property type="molecule type" value="Genomic_DNA"/>
</dbReference>
<evidence type="ECO:0000256" key="12">
    <source>
        <dbReference type="SAM" id="Phobius"/>
    </source>
</evidence>
<evidence type="ECO:0000313" key="15">
    <source>
        <dbReference type="EMBL" id="CAF3613208.1"/>
    </source>
</evidence>
<evidence type="ECO:0000256" key="7">
    <source>
        <dbReference type="ARBA" id="ARBA00022989"/>
    </source>
</evidence>
<dbReference type="PRINTS" id="PR01320">
    <property type="entry name" value="KIRCHANNEL"/>
</dbReference>
<sequence length="648" mass="76270">MNGMKRPKTKYQSVPITDNHIPESPFNHQFRFVDKNGHINTNYSSLEHIKNMHSNIILFIMKSEWWIVLTLVLFGFVISWFFFAFLYFLVSIEHGDFVLNEEQQALLDNQTNTTRHYSKTEREKCVQDVHNFLSALLFSIETQHTIGYGSRYITTECMGGILVLTLQSSLGYLLQVIVTQIVFTKLSRPKEKSQFVVFSDKALIVPRGKLLTMTFRIGNLSASQLIFAGVRLLMIRKRRTLEGEIIPHHIYDMEISHLRNGQLFFPRPIVVEHIINSRSPLYGVQRDTVDKEHFEIIAIIEGSFDYTGFSCHFRTSYLPNELVWGFQFSTCQSTLSGFDFAKFNDVKLVYAYPIWNYEEQEEGDNTSTTPSSPINPVSFYSNYLTQSSYHENLPRQKSADETSLLKKRFRKLETIKSFRSSSFKEISIIDDYDDEQSEIEKLSPTLSEQNNQLAIYRNYPSHEKFSIEYQKQEINHCADLLQQWLDNYNDDDQISYETDVYFDCVEQFQDECDPTEDQKLYNIVHEESLTTNSHNQLYDDNFIPISTTDQPWLSEIWLSVHRKTSLFRRFINYFYRSRKHSLPKLAEEFVRLYAGHFDHPVGFRFHISYEKEKWLLILTNITLVHYSVYPYPSTRIVFTRKGLSYIAR</sequence>
<dbReference type="AlphaFoldDB" id="A0A818NXJ8"/>
<dbReference type="Gene3D" id="2.60.40.1400">
    <property type="entry name" value="G protein-activated inward rectifier potassium channel 1"/>
    <property type="match status" value="1"/>
</dbReference>
<dbReference type="SUPFAM" id="SSF81324">
    <property type="entry name" value="Voltage-gated potassium channels"/>
    <property type="match status" value="1"/>
</dbReference>
<comment type="subcellular location">
    <subcellularLocation>
        <location evidence="1 11">Membrane</location>
        <topology evidence="1 11">Multi-pass membrane protein</topology>
    </subcellularLocation>
</comment>
<evidence type="ECO:0000256" key="4">
    <source>
        <dbReference type="ARBA" id="ARBA00022692"/>
    </source>
</evidence>
<evidence type="ECO:0000256" key="11">
    <source>
        <dbReference type="RuleBase" id="RU003822"/>
    </source>
</evidence>
<comment type="similarity">
    <text evidence="11">Belongs to the inward rectifier-type potassium channel (TC 1.A.2.1) family.</text>
</comment>
<keyword evidence="10 11" id="KW-0407">Ion channel</keyword>
<evidence type="ECO:0000256" key="2">
    <source>
        <dbReference type="ARBA" id="ARBA00022448"/>
    </source>
</evidence>
<dbReference type="InterPro" id="IPR013518">
    <property type="entry name" value="K_chnl_inward-rec_Kir_cyto"/>
</dbReference>
<protein>
    <submittedName>
        <fullName evidence="15">Uncharacterized protein</fullName>
    </submittedName>
</protein>
<organism evidence="15 16">
    <name type="scientific">Adineta steineri</name>
    <dbReference type="NCBI Taxonomy" id="433720"/>
    <lineage>
        <taxon>Eukaryota</taxon>
        <taxon>Metazoa</taxon>
        <taxon>Spiralia</taxon>
        <taxon>Gnathifera</taxon>
        <taxon>Rotifera</taxon>
        <taxon>Eurotatoria</taxon>
        <taxon>Bdelloidea</taxon>
        <taxon>Adinetida</taxon>
        <taxon>Adinetidae</taxon>
        <taxon>Adineta</taxon>
    </lineage>
</organism>
<dbReference type="GO" id="GO:0034702">
    <property type="term" value="C:monoatomic ion channel complex"/>
    <property type="evidence" value="ECO:0007669"/>
    <property type="project" value="UniProtKB-KW"/>
</dbReference>
<dbReference type="Proteomes" id="UP000663881">
    <property type="component" value="Unassembled WGS sequence"/>
</dbReference>
<dbReference type="SUPFAM" id="SSF81296">
    <property type="entry name" value="E set domains"/>
    <property type="match status" value="1"/>
</dbReference>
<keyword evidence="4 11" id="KW-0812">Transmembrane</keyword>
<dbReference type="Pfam" id="PF01007">
    <property type="entry name" value="IRK"/>
    <property type="match status" value="1"/>
</dbReference>
<evidence type="ECO:0000256" key="9">
    <source>
        <dbReference type="ARBA" id="ARBA00023136"/>
    </source>
</evidence>
<keyword evidence="3 11" id="KW-0633">Potassium transport</keyword>
<dbReference type="Pfam" id="PF17655">
    <property type="entry name" value="IRK_C"/>
    <property type="match status" value="1"/>
</dbReference>
<feature type="domain" description="Inward rectifier potassium channel C-terminal" evidence="14">
    <location>
        <begin position="196"/>
        <end position="354"/>
    </location>
</feature>
<evidence type="ECO:0000256" key="1">
    <source>
        <dbReference type="ARBA" id="ARBA00004141"/>
    </source>
</evidence>
<dbReference type="InterPro" id="IPR041647">
    <property type="entry name" value="IRK_C"/>
</dbReference>
<accession>A0A818NXJ8</accession>
<keyword evidence="5 11" id="KW-0851">Voltage-gated channel</keyword>
<dbReference type="InterPro" id="IPR016449">
    <property type="entry name" value="K_chnl_inward-rec_Kir"/>
</dbReference>
<keyword evidence="9 12" id="KW-0472">Membrane</keyword>
<name>A0A818NXJ8_9BILA</name>
<dbReference type="InterPro" id="IPR040445">
    <property type="entry name" value="Kir_TM"/>
</dbReference>
<dbReference type="PANTHER" id="PTHR11767:SF102">
    <property type="entry name" value="INWARDLY RECTIFYING POTASSIUM CHANNEL 1, ISOFORM F"/>
    <property type="match status" value="1"/>
</dbReference>
<feature type="domain" description="Potassium channel inwardly rectifying transmembrane" evidence="13">
    <location>
        <begin position="33"/>
        <end position="189"/>
    </location>
</feature>
<dbReference type="PANTHER" id="PTHR11767">
    <property type="entry name" value="INWARD RECTIFIER POTASSIUM CHANNEL"/>
    <property type="match status" value="1"/>
</dbReference>
<comment type="caution">
    <text evidence="15">The sequence shown here is derived from an EMBL/GenBank/DDBJ whole genome shotgun (WGS) entry which is preliminary data.</text>
</comment>
<keyword evidence="8 11" id="KW-0406">Ion transport</keyword>
<dbReference type="GO" id="GO:0005242">
    <property type="term" value="F:inward rectifier potassium channel activity"/>
    <property type="evidence" value="ECO:0007669"/>
    <property type="project" value="InterPro"/>
</dbReference>
<evidence type="ECO:0000256" key="5">
    <source>
        <dbReference type="ARBA" id="ARBA00022882"/>
    </source>
</evidence>
<dbReference type="GO" id="GO:0034765">
    <property type="term" value="P:regulation of monoatomic ion transmembrane transport"/>
    <property type="evidence" value="ECO:0007669"/>
    <property type="project" value="TreeGrafter"/>
</dbReference>
<evidence type="ECO:0000256" key="8">
    <source>
        <dbReference type="ARBA" id="ARBA00023065"/>
    </source>
</evidence>
<keyword evidence="6 11" id="KW-0630">Potassium</keyword>
<feature type="transmembrane region" description="Helical" evidence="12">
    <location>
        <begin position="65"/>
        <end position="90"/>
    </location>
</feature>
<gene>
    <name evidence="15" type="ORF">OKA104_LOCUS7230</name>
</gene>
<keyword evidence="7 12" id="KW-1133">Transmembrane helix</keyword>
<dbReference type="GO" id="GO:1990573">
    <property type="term" value="P:potassium ion import across plasma membrane"/>
    <property type="evidence" value="ECO:0007669"/>
    <property type="project" value="TreeGrafter"/>
</dbReference>
<evidence type="ECO:0000256" key="6">
    <source>
        <dbReference type="ARBA" id="ARBA00022958"/>
    </source>
</evidence>
<proteinExistence type="inferred from homology"/>
<dbReference type="Gene3D" id="1.10.287.70">
    <property type="match status" value="1"/>
</dbReference>
<evidence type="ECO:0000313" key="16">
    <source>
        <dbReference type="Proteomes" id="UP000663881"/>
    </source>
</evidence>
<dbReference type="GO" id="GO:0005886">
    <property type="term" value="C:plasma membrane"/>
    <property type="evidence" value="ECO:0007669"/>
    <property type="project" value="TreeGrafter"/>
</dbReference>
<reference evidence="15" key="1">
    <citation type="submission" date="2021-02" db="EMBL/GenBank/DDBJ databases">
        <authorList>
            <person name="Nowell W R."/>
        </authorList>
    </citation>
    <scope>NUCLEOTIDE SEQUENCE</scope>
</reference>
<evidence type="ECO:0000259" key="14">
    <source>
        <dbReference type="Pfam" id="PF17655"/>
    </source>
</evidence>
<evidence type="ECO:0000259" key="13">
    <source>
        <dbReference type="Pfam" id="PF01007"/>
    </source>
</evidence>
<dbReference type="InterPro" id="IPR014756">
    <property type="entry name" value="Ig_E-set"/>
</dbReference>